<gene>
    <name evidence="7" type="primary">murE</name>
    <name evidence="12" type="ORF">SAMN04488051_106267</name>
</gene>
<evidence type="ECO:0000259" key="11">
    <source>
        <dbReference type="Pfam" id="PF08245"/>
    </source>
</evidence>
<comment type="PTM">
    <text evidence="7">Carboxylation is probably crucial for Mg(2+) binding and, consequently, for the gamma-phosphate positioning of ATP.</text>
</comment>
<dbReference type="GO" id="GO:0005737">
    <property type="term" value="C:cytoplasm"/>
    <property type="evidence" value="ECO:0007669"/>
    <property type="project" value="UniProtKB-SubCell"/>
</dbReference>
<comment type="similarity">
    <text evidence="1 7">Belongs to the MurCDEF family. MurE subfamily.</text>
</comment>
<proteinExistence type="inferred from homology"/>
<dbReference type="RefSeq" id="WP_091343622.1">
    <property type="nucleotide sequence ID" value="NZ_FNRM01000006.1"/>
</dbReference>
<dbReference type="Gene3D" id="3.40.1190.10">
    <property type="entry name" value="Mur-like, catalytic domain"/>
    <property type="match status" value="1"/>
</dbReference>
<feature type="binding site" evidence="7">
    <location>
        <position position="29"/>
    </location>
    <ligand>
        <name>UDP-N-acetyl-alpha-D-muramoyl-L-alanyl-D-glutamate</name>
        <dbReference type="ChEBI" id="CHEBI:83900"/>
    </ligand>
</feature>
<keyword evidence="13" id="KW-1185">Reference proteome</keyword>
<dbReference type="Pfam" id="PF01225">
    <property type="entry name" value="Mur_ligase"/>
    <property type="match status" value="1"/>
</dbReference>
<evidence type="ECO:0000256" key="4">
    <source>
        <dbReference type="ARBA" id="ARBA00022984"/>
    </source>
</evidence>
<evidence type="ECO:0000256" key="2">
    <source>
        <dbReference type="ARBA" id="ARBA00022618"/>
    </source>
</evidence>
<dbReference type="Pfam" id="PF08245">
    <property type="entry name" value="Mur_ligase_M"/>
    <property type="match status" value="1"/>
</dbReference>
<feature type="domain" description="Mur ligase N-terminal catalytic" evidence="9">
    <location>
        <begin position="23"/>
        <end position="96"/>
    </location>
</feature>
<dbReference type="EC" id="6.3.2.13" evidence="7"/>
<dbReference type="SUPFAM" id="SSF53623">
    <property type="entry name" value="MurD-like peptide ligases, catalytic domain"/>
    <property type="match status" value="1"/>
</dbReference>
<dbReference type="Gene3D" id="3.90.190.20">
    <property type="entry name" value="Mur ligase, C-terminal domain"/>
    <property type="match status" value="1"/>
</dbReference>
<dbReference type="UniPathway" id="UPA00219"/>
<dbReference type="GO" id="GO:0008765">
    <property type="term" value="F:UDP-N-acetylmuramoylalanyl-D-glutamate-2,6-diaminopimelate ligase activity"/>
    <property type="evidence" value="ECO:0007669"/>
    <property type="project" value="UniProtKB-UniRule"/>
</dbReference>
<dbReference type="GO" id="GO:0009252">
    <property type="term" value="P:peptidoglycan biosynthetic process"/>
    <property type="evidence" value="ECO:0007669"/>
    <property type="project" value="UniProtKB-UniRule"/>
</dbReference>
<evidence type="ECO:0000256" key="3">
    <source>
        <dbReference type="ARBA" id="ARBA00022960"/>
    </source>
</evidence>
<feature type="binding site" evidence="7">
    <location>
        <position position="383"/>
    </location>
    <ligand>
        <name>meso-2,6-diaminopimelate</name>
        <dbReference type="ChEBI" id="CHEBI:57791"/>
    </ligand>
</feature>
<evidence type="ECO:0000256" key="8">
    <source>
        <dbReference type="RuleBase" id="RU004135"/>
    </source>
</evidence>
<feature type="domain" description="Mur ligase central" evidence="11">
    <location>
        <begin position="108"/>
        <end position="311"/>
    </location>
</feature>
<feature type="binding site" evidence="7">
    <location>
        <begin position="407"/>
        <end position="410"/>
    </location>
    <ligand>
        <name>meso-2,6-diaminopimelate</name>
        <dbReference type="ChEBI" id="CHEBI:57791"/>
    </ligand>
</feature>
<feature type="binding site" evidence="7">
    <location>
        <begin position="152"/>
        <end position="153"/>
    </location>
    <ligand>
        <name>UDP-N-acetyl-alpha-D-muramoyl-L-alanyl-D-glutamate</name>
        <dbReference type="ChEBI" id="CHEBI:83900"/>
    </ligand>
</feature>
<reference evidence="12 13" key="1">
    <citation type="submission" date="2016-10" db="EMBL/GenBank/DDBJ databases">
        <authorList>
            <person name="de Groot N.N."/>
        </authorList>
    </citation>
    <scope>NUCLEOTIDE SEQUENCE [LARGE SCALE GENOMIC DNA]</scope>
    <source>
        <strain evidence="12 13">CGMCC 1.3430</strain>
    </source>
</reference>
<comment type="function">
    <text evidence="7">Catalyzes the addition of meso-diaminopimelic acid to the nucleotide precursor UDP-N-acetylmuramoyl-L-alanyl-D-glutamate (UMAG) in the biosynthesis of bacterial cell-wall peptidoglycan.</text>
</comment>
<dbReference type="GO" id="GO:0071555">
    <property type="term" value="P:cell wall organization"/>
    <property type="evidence" value="ECO:0007669"/>
    <property type="project" value="UniProtKB-KW"/>
</dbReference>
<dbReference type="NCBIfam" id="NF001126">
    <property type="entry name" value="PRK00139.1-4"/>
    <property type="match status" value="1"/>
</dbReference>
<sequence>MLVKTAASWLGEMAAHLPQEPLQHLQIDSRNVRQNDVFLALPGHQQHGNIYIGQALQQGAAFILSNEVPAGYAEHARVLLVPDLLIQLPELASRFYQDPAAHLQLIAVTGTNGKSSTACFVQQLAQQLLQRSAVIGTLGYGRPDKLTPLPNTTPHQVELQKILAELKQDNCSLVAMEVSSHAMVQGRVAGIQFDVAIFTNLSRDHLDYHGTMEAYGAAKARLLTPEYCRQAVVNVSDTYGAELVKKLDVPYCAVGKLDDCKQHNRYLGYHQVEAVPGGFRCKLQTDEQQFTLHLPLIGDFNIDNAVAAIAALWLQGSDLAELCQAAAVLNAIPGRMEQFDFPHPLTLVVDFAHTPDALQLALQALRPHCQGHLWCVFGCGGDRDQGKRPLMGKVAEQCADRVVITSDNPRHEPMEQICQQIAAGMSDEACYQIEPDRELAIKLVLAEAQAHDMILLAGKGHETYQQIGDNYREYDERAFIRQLQREMSL</sequence>
<comment type="caution">
    <text evidence="7">Lacks conserved residue(s) required for the propagation of feature annotation.</text>
</comment>
<feature type="domain" description="Mur ligase C-terminal" evidence="10">
    <location>
        <begin position="334"/>
        <end position="460"/>
    </location>
</feature>
<evidence type="ECO:0000256" key="5">
    <source>
        <dbReference type="ARBA" id="ARBA00023306"/>
    </source>
</evidence>
<feature type="binding site" evidence="7">
    <location>
        <position position="179"/>
    </location>
    <ligand>
        <name>UDP-N-acetyl-alpha-D-muramoyl-L-alanyl-D-glutamate</name>
        <dbReference type="ChEBI" id="CHEBI:83900"/>
    </ligand>
</feature>
<keyword evidence="5 7" id="KW-0131">Cell cycle</keyword>
<dbReference type="NCBIfam" id="TIGR01085">
    <property type="entry name" value="murE"/>
    <property type="match status" value="1"/>
</dbReference>
<feature type="binding site" evidence="7">
    <location>
        <position position="151"/>
    </location>
    <ligand>
        <name>UDP-N-acetyl-alpha-D-muramoyl-L-alanyl-D-glutamate</name>
        <dbReference type="ChEBI" id="CHEBI:83900"/>
    </ligand>
</feature>
<accession>A0A1H4E7W6</accession>
<evidence type="ECO:0000313" key="12">
    <source>
        <dbReference type="EMBL" id="SEA81123.1"/>
    </source>
</evidence>
<dbReference type="PANTHER" id="PTHR23135:SF4">
    <property type="entry name" value="UDP-N-ACETYLMURAMOYL-L-ALANYL-D-GLUTAMATE--2,6-DIAMINOPIMELATE LIGASE MURE HOMOLOG, CHLOROPLASTIC"/>
    <property type="match status" value="1"/>
</dbReference>
<feature type="binding site" evidence="7">
    <location>
        <position position="458"/>
    </location>
    <ligand>
        <name>meso-2,6-diaminopimelate</name>
        <dbReference type="ChEBI" id="CHEBI:57791"/>
    </ligand>
</feature>
<dbReference type="InterPro" id="IPR036615">
    <property type="entry name" value="Mur_ligase_C_dom_sf"/>
</dbReference>
<feature type="modified residue" description="N6-carboxylysine" evidence="7">
    <location>
        <position position="219"/>
    </location>
</feature>
<keyword evidence="7" id="KW-0963">Cytoplasm</keyword>
<feature type="binding site" evidence="7">
    <location>
        <position position="462"/>
    </location>
    <ligand>
        <name>meso-2,6-diaminopimelate</name>
        <dbReference type="ChEBI" id="CHEBI:57791"/>
    </ligand>
</feature>
<keyword evidence="4 7" id="KW-0573">Peptidoglycan synthesis</keyword>
<evidence type="ECO:0000256" key="1">
    <source>
        <dbReference type="ARBA" id="ARBA00005898"/>
    </source>
</evidence>
<dbReference type="EMBL" id="FNRM01000006">
    <property type="protein sequence ID" value="SEA81123.1"/>
    <property type="molecule type" value="Genomic_DNA"/>
</dbReference>
<dbReference type="GO" id="GO:0000287">
    <property type="term" value="F:magnesium ion binding"/>
    <property type="evidence" value="ECO:0007669"/>
    <property type="project" value="UniProtKB-UniRule"/>
</dbReference>
<dbReference type="STRING" id="152573.SAMN04488051_106267"/>
<dbReference type="NCBIfam" id="NF001124">
    <property type="entry name" value="PRK00139.1-2"/>
    <property type="match status" value="1"/>
</dbReference>
<protein>
    <recommendedName>
        <fullName evidence="7">UDP-N-acetylmuramoyl-L-alanyl-D-glutamate--2,6-diaminopimelate ligase</fullName>
        <ecNumber evidence="7">6.3.2.13</ecNumber>
    </recommendedName>
    <alternativeName>
        <fullName evidence="7">Meso-A2pm-adding enzyme</fullName>
    </alternativeName>
    <alternativeName>
        <fullName evidence="7">Meso-diaminopimelate-adding enzyme</fullName>
    </alternativeName>
    <alternativeName>
        <fullName evidence="7">UDP-MurNAc-L-Ala-D-Glu:meso-diaminopimelate ligase</fullName>
    </alternativeName>
    <alternativeName>
        <fullName evidence="7">UDP-MurNAc-tripeptide synthetase</fullName>
    </alternativeName>
    <alternativeName>
        <fullName evidence="7">UDP-N-acetylmuramyl-tripeptide synthetase</fullName>
    </alternativeName>
</protein>
<dbReference type="SUPFAM" id="SSF53244">
    <property type="entry name" value="MurD-like peptide ligases, peptide-binding domain"/>
    <property type="match status" value="1"/>
</dbReference>
<evidence type="ECO:0000259" key="10">
    <source>
        <dbReference type="Pfam" id="PF02875"/>
    </source>
</evidence>
<dbReference type="InterPro" id="IPR004101">
    <property type="entry name" value="Mur_ligase_C"/>
</dbReference>
<comment type="pathway">
    <text evidence="7 8">Cell wall biogenesis; peptidoglycan biosynthesis.</text>
</comment>
<feature type="binding site" evidence="7">
    <location>
        <position position="187"/>
    </location>
    <ligand>
        <name>UDP-N-acetyl-alpha-D-muramoyl-L-alanyl-D-glutamate</name>
        <dbReference type="ChEBI" id="CHEBI:83900"/>
    </ligand>
</feature>
<dbReference type="InterPro" id="IPR035911">
    <property type="entry name" value="MurE/MurF_N"/>
</dbReference>
<dbReference type="HAMAP" id="MF_00208">
    <property type="entry name" value="MurE"/>
    <property type="match status" value="1"/>
</dbReference>
<dbReference type="Gene3D" id="3.40.1390.10">
    <property type="entry name" value="MurE/MurF, N-terminal domain"/>
    <property type="match status" value="1"/>
</dbReference>
<dbReference type="Proteomes" id="UP000198773">
    <property type="component" value="Unassembled WGS sequence"/>
</dbReference>
<feature type="short sequence motif" description="Meso-diaminopimelate recognition motif" evidence="7">
    <location>
        <begin position="407"/>
        <end position="410"/>
    </location>
</feature>
<dbReference type="InterPro" id="IPR013221">
    <property type="entry name" value="Mur_ligase_cen"/>
</dbReference>
<keyword evidence="6 7" id="KW-0961">Cell wall biogenesis/degradation</keyword>
<dbReference type="GO" id="GO:0008360">
    <property type="term" value="P:regulation of cell shape"/>
    <property type="evidence" value="ECO:0007669"/>
    <property type="project" value="UniProtKB-KW"/>
</dbReference>
<comment type="subcellular location">
    <subcellularLocation>
        <location evidence="7 8">Cytoplasm</location>
    </subcellularLocation>
</comment>
<dbReference type="InterPro" id="IPR005761">
    <property type="entry name" value="UDP-N-AcMur-Glu-dNH2Pim_ligase"/>
</dbReference>
<evidence type="ECO:0000256" key="7">
    <source>
        <dbReference type="HAMAP-Rule" id="MF_00208"/>
    </source>
</evidence>
<comment type="catalytic activity">
    <reaction evidence="7">
        <text>UDP-N-acetyl-alpha-D-muramoyl-L-alanyl-D-glutamate + meso-2,6-diaminopimelate + ATP = UDP-N-acetyl-alpha-D-muramoyl-L-alanyl-gamma-D-glutamyl-meso-2,6-diaminopimelate + ADP + phosphate + H(+)</text>
        <dbReference type="Rhea" id="RHEA:23676"/>
        <dbReference type="ChEBI" id="CHEBI:15378"/>
        <dbReference type="ChEBI" id="CHEBI:30616"/>
        <dbReference type="ChEBI" id="CHEBI:43474"/>
        <dbReference type="ChEBI" id="CHEBI:57791"/>
        <dbReference type="ChEBI" id="CHEBI:83900"/>
        <dbReference type="ChEBI" id="CHEBI:83905"/>
        <dbReference type="ChEBI" id="CHEBI:456216"/>
        <dbReference type="EC" id="6.3.2.13"/>
    </reaction>
</comment>
<keyword evidence="7" id="KW-0460">Magnesium</keyword>
<evidence type="ECO:0000259" key="9">
    <source>
        <dbReference type="Pfam" id="PF01225"/>
    </source>
</evidence>
<dbReference type="PANTHER" id="PTHR23135">
    <property type="entry name" value="MUR LIGASE FAMILY MEMBER"/>
    <property type="match status" value="1"/>
</dbReference>
<organism evidence="12 13">
    <name type="scientific">Alkalimonas amylolytica</name>
    <dbReference type="NCBI Taxonomy" id="152573"/>
    <lineage>
        <taxon>Bacteria</taxon>
        <taxon>Pseudomonadati</taxon>
        <taxon>Pseudomonadota</taxon>
        <taxon>Gammaproteobacteria</taxon>
        <taxon>Alkalimonas</taxon>
    </lineage>
</organism>
<name>A0A1H4E7W6_ALKAM</name>
<keyword evidence="7" id="KW-0547">Nucleotide-binding</keyword>
<feature type="binding site" evidence="7">
    <location>
        <position position="185"/>
    </location>
    <ligand>
        <name>UDP-N-acetyl-alpha-D-muramoyl-L-alanyl-D-glutamate</name>
        <dbReference type="ChEBI" id="CHEBI:83900"/>
    </ligand>
</feature>
<keyword evidence="3 7" id="KW-0133">Cell shape</keyword>
<dbReference type="GO" id="GO:0051301">
    <property type="term" value="P:cell division"/>
    <property type="evidence" value="ECO:0007669"/>
    <property type="project" value="UniProtKB-KW"/>
</dbReference>
<evidence type="ECO:0000256" key="6">
    <source>
        <dbReference type="ARBA" id="ARBA00023316"/>
    </source>
</evidence>
<dbReference type="GO" id="GO:0005524">
    <property type="term" value="F:ATP binding"/>
    <property type="evidence" value="ECO:0007669"/>
    <property type="project" value="UniProtKB-UniRule"/>
</dbReference>
<keyword evidence="7 12" id="KW-0436">Ligase</keyword>
<evidence type="ECO:0000313" key="13">
    <source>
        <dbReference type="Proteomes" id="UP000198773"/>
    </source>
</evidence>
<comment type="cofactor">
    <cofactor evidence="7">
        <name>Mg(2+)</name>
        <dbReference type="ChEBI" id="CHEBI:18420"/>
    </cofactor>
</comment>
<dbReference type="OrthoDB" id="9800958at2"/>
<dbReference type="InterPro" id="IPR000713">
    <property type="entry name" value="Mur_ligase_N"/>
</dbReference>
<keyword evidence="2 7" id="KW-0132">Cell division</keyword>
<dbReference type="SUPFAM" id="SSF63418">
    <property type="entry name" value="MurE/MurF N-terminal domain"/>
    <property type="match status" value="1"/>
</dbReference>
<feature type="binding site" evidence="7">
    <location>
        <begin position="110"/>
        <end position="116"/>
    </location>
    <ligand>
        <name>ATP</name>
        <dbReference type="ChEBI" id="CHEBI:30616"/>
    </ligand>
</feature>
<dbReference type="Pfam" id="PF02875">
    <property type="entry name" value="Mur_ligase_C"/>
    <property type="match status" value="1"/>
</dbReference>
<keyword evidence="7" id="KW-0067">ATP-binding</keyword>
<dbReference type="InterPro" id="IPR036565">
    <property type="entry name" value="Mur-like_cat_sf"/>
</dbReference>
<dbReference type="AlphaFoldDB" id="A0A1H4E7W6"/>